<dbReference type="EMBL" id="CP000249">
    <property type="protein sequence ID" value="ABD11362.1"/>
    <property type="molecule type" value="Genomic_DNA"/>
</dbReference>
<dbReference type="KEGG" id="fra:Francci3_1988"/>
<gene>
    <name evidence="5" type="ordered locus">Francci3_1988</name>
</gene>
<proteinExistence type="predicted"/>
<feature type="chain" id="PRO_5038475091" evidence="3">
    <location>
        <begin position="22"/>
        <end position="347"/>
    </location>
</feature>
<evidence type="ECO:0000256" key="2">
    <source>
        <dbReference type="ARBA" id="ARBA00022801"/>
    </source>
</evidence>
<dbReference type="GO" id="GO:0004252">
    <property type="term" value="F:serine-type endopeptidase activity"/>
    <property type="evidence" value="ECO:0007669"/>
    <property type="project" value="InterPro"/>
</dbReference>
<dbReference type="Pfam" id="PF13365">
    <property type="entry name" value="Trypsin_2"/>
    <property type="match status" value="1"/>
</dbReference>
<dbReference type="SUPFAM" id="SSF50156">
    <property type="entry name" value="PDZ domain-like"/>
    <property type="match status" value="1"/>
</dbReference>
<dbReference type="PROSITE" id="PS50106">
    <property type="entry name" value="PDZ"/>
    <property type="match status" value="1"/>
</dbReference>
<dbReference type="STRING" id="106370.Francci3_1988"/>
<feature type="signal peptide" evidence="3">
    <location>
        <begin position="1"/>
        <end position="21"/>
    </location>
</feature>
<dbReference type="InterPro" id="IPR001940">
    <property type="entry name" value="Peptidase_S1C"/>
</dbReference>
<name>Q2JBI0_FRACC</name>
<protein>
    <submittedName>
        <fullName evidence="5">Peptidase S1 and S6, chymotrypsin/Hap</fullName>
    </submittedName>
</protein>
<dbReference type="Gene3D" id="2.40.10.120">
    <property type="match status" value="1"/>
</dbReference>
<dbReference type="SMART" id="SM00228">
    <property type="entry name" value="PDZ"/>
    <property type="match status" value="1"/>
</dbReference>
<keyword evidence="2" id="KW-0378">Hydrolase</keyword>
<dbReference type="AlphaFoldDB" id="Q2JBI0"/>
<dbReference type="Gene3D" id="2.30.42.10">
    <property type="match status" value="1"/>
</dbReference>
<dbReference type="InterPro" id="IPR051201">
    <property type="entry name" value="Chloro_Bact_Ser_Proteases"/>
</dbReference>
<accession>Q2JBI0</accession>
<sequence length="347" mass="34565">MSRLTGWISGIVAAAAMLVGATGCGTGGGPGSPTADRAAAADRAGLGAVAGIVSDVEPSVVTILVGNELGSGIVYRADGVIVTNQHVIAQASGGKAEVAFADGRRVAGRVQAADEISDIAVVKVNRTGLPAATFRKDLPQVGELAVAIGSPLGFENSVTAGIISGVNRNLPVSGQQGGQGRPLVDLIQTDAAISPGNSGGALLDSQGRVVGINEAYIPPSTGASSLGFAIPSATAVDAVEQLLRTGTVKHAFVGVQLATLTSAIAERLGLDVRAGALVLAVVRGGPAGKAGVLPGDVIRSFNGKSVASAGEFSARLREVSPGDMVTLGVHRDGRDHTVQVRVSDRPG</sequence>
<dbReference type="PANTHER" id="PTHR43343">
    <property type="entry name" value="PEPTIDASE S12"/>
    <property type="match status" value="1"/>
</dbReference>
<evidence type="ECO:0000259" key="4">
    <source>
        <dbReference type="PROSITE" id="PS50106"/>
    </source>
</evidence>
<reference evidence="5 6" key="1">
    <citation type="journal article" date="2007" name="Genome Res.">
        <title>Genome characteristics of facultatively symbiotic Frankia sp. strains reflect host range and host plant biogeography.</title>
        <authorList>
            <person name="Normand P."/>
            <person name="Lapierre P."/>
            <person name="Tisa L.S."/>
            <person name="Gogarten J.P."/>
            <person name="Alloisio N."/>
            <person name="Bagnarol E."/>
            <person name="Bassi C.A."/>
            <person name="Berry A.M."/>
            <person name="Bickhart D.M."/>
            <person name="Choisne N."/>
            <person name="Couloux A."/>
            <person name="Cournoyer B."/>
            <person name="Cruveiller S."/>
            <person name="Daubin V."/>
            <person name="Demange N."/>
            <person name="Francino M.P."/>
            <person name="Goltsman E."/>
            <person name="Huang Y."/>
            <person name="Kopp O.R."/>
            <person name="Labarre L."/>
            <person name="Lapidus A."/>
            <person name="Lavire C."/>
            <person name="Marechal J."/>
            <person name="Martinez M."/>
            <person name="Mastronunzio J.E."/>
            <person name="Mullin B.C."/>
            <person name="Niemann J."/>
            <person name="Pujic P."/>
            <person name="Rawnsley T."/>
            <person name="Rouy Z."/>
            <person name="Schenowitz C."/>
            <person name="Sellstedt A."/>
            <person name="Tavares F."/>
            <person name="Tomkins J.P."/>
            <person name="Vallenet D."/>
            <person name="Valverde C."/>
            <person name="Wall L.G."/>
            <person name="Wang Y."/>
            <person name="Medigue C."/>
            <person name="Benson D.R."/>
        </authorList>
    </citation>
    <scope>NUCLEOTIDE SEQUENCE [LARGE SCALE GENOMIC DNA]</scope>
    <source>
        <strain evidence="6">DSM 45818 / CECT 9043 / CcI3</strain>
    </source>
</reference>
<dbReference type="eggNOG" id="COG0265">
    <property type="taxonomic scope" value="Bacteria"/>
</dbReference>
<dbReference type="PANTHER" id="PTHR43343:SF3">
    <property type="entry name" value="PROTEASE DO-LIKE 8, CHLOROPLASTIC"/>
    <property type="match status" value="1"/>
</dbReference>
<dbReference type="InterPro" id="IPR036034">
    <property type="entry name" value="PDZ_sf"/>
</dbReference>
<dbReference type="RefSeq" id="WP_011436419.1">
    <property type="nucleotide sequence ID" value="NC_007777.1"/>
</dbReference>
<dbReference type="Pfam" id="PF13180">
    <property type="entry name" value="PDZ_2"/>
    <property type="match status" value="1"/>
</dbReference>
<dbReference type="InterPro" id="IPR009003">
    <property type="entry name" value="Peptidase_S1_PA"/>
</dbReference>
<evidence type="ECO:0000313" key="5">
    <source>
        <dbReference type="EMBL" id="ABD11362.1"/>
    </source>
</evidence>
<dbReference type="GO" id="GO:0006508">
    <property type="term" value="P:proteolysis"/>
    <property type="evidence" value="ECO:0007669"/>
    <property type="project" value="UniProtKB-KW"/>
</dbReference>
<keyword evidence="6" id="KW-1185">Reference proteome</keyword>
<organism evidence="5 6">
    <name type="scientific">Frankia casuarinae (strain DSM 45818 / CECT 9043 / HFP020203 / CcI3)</name>
    <dbReference type="NCBI Taxonomy" id="106370"/>
    <lineage>
        <taxon>Bacteria</taxon>
        <taxon>Bacillati</taxon>
        <taxon>Actinomycetota</taxon>
        <taxon>Actinomycetes</taxon>
        <taxon>Frankiales</taxon>
        <taxon>Frankiaceae</taxon>
        <taxon>Frankia</taxon>
    </lineage>
</organism>
<dbReference type="PhylomeDB" id="Q2JBI0"/>
<dbReference type="PRINTS" id="PR00834">
    <property type="entry name" value="PROTEASES2C"/>
</dbReference>
<dbReference type="PROSITE" id="PS51257">
    <property type="entry name" value="PROKAR_LIPOPROTEIN"/>
    <property type="match status" value="1"/>
</dbReference>
<dbReference type="HOGENOM" id="CLU_020120_2_2_11"/>
<evidence type="ECO:0000256" key="3">
    <source>
        <dbReference type="SAM" id="SignalP"/>
    </source>
</evidence>
<dbReference type="SUPFAM" id="SSF50494">
    <property type="entry name" value="Trypsin-like serine proteases"/>
    <property type="match status" value="1"/>
</dbReference>
<dbReference type="Proteomes" id="UP000001937">
    <property type="component" value="Chromosome"/>
</dbReference>
<keyword evidence="3" id="KW-0732">Signal</keyword>
<evidence type="ECO:0000313" key="6">
    <source>
        <dbReference type="Proteomes" id="UP000001937"/>
    </source>
</evidence>
<feature type="domain" description="PDZ" evidence="4">
    <location>
        <begin position="254"/>
        <end position="333"/>
    </location>
</feature>
<keyword evidence="1" id="KW-0645">Protease</keyword>
<dbReference type="InterPro" id="IPR001478">
    <property type="entry name" value="PDZ"/>
</dbReference>
<evidence type="ECO:0000256" key="1">
    <source>
        <dbReference type="ARBA" id="ARBA00022670"/>
    </source>
</evidence>